<dbReference type="InterPro" id="IPR039538">
    <property type="entry name" value="BetI_C"/>
</dbReference>
<proteinExistence type="predicted"/>
<dbReference type="InterPro" id="IPR009057">
    <property type="entry name" value="Homeodomain-like_sf"/>
</dbReference>
<dbReference type="GO" id="GO:0003700">
    <property type="term" value="F:DNA-binding transcription factor activity"/>
    <property type="evidence" value="ECO:0007669"/>
    <property type="project" value="TreeGrafter"/>
</dbReference>
<organism evidence="7 8">
    <name type="scientific">Yinghuangia soli</name>
    <dbReference type="NCBI Taxonomy" id="2908204"/>
    <lineage>
        <taxon>Bacteria</taxon>
        <taxon>Bacillati</taxon>
        <taxon>Actinomycetota</taxon>
        <taxon>Actinomycetes</taxon>
        <taxon>Kitasatosporales</taxon>
        <taxon>Streptomycetaceae</taxon>
        <taxon>Yinghuangia</taxon>
    </lineage>
</organism>
<evidence type="ECO:0000259" key="6">
    <source>
        <dbReference type="PROSITE" id="PS50977"/>
    </source>
</evidence>
<name>A0AA41U126_9ACTN</name>
<dbReference type="SUPFAM" id="SSF48498">
    <property type="entry name" value="Tetracyclin repressor-like, C-terminal domain"/>
    <property type="match status" value="1"/>
</dbReference>
<dbReference type="PANTHER" id="PTHR30055">
    <property type="entry name" value="HTH-TYPE TRANSCRIPTIONAL REGULATOR RUTR"/>
    <property type="match status" value="1"/>
</dbReference>
<dbReference type="EMBL" id="JAKFHA010000003">
    <property type="protein sequence ID" value="MCF2527057.1"/>
    <property type="molecule type" value="Genomic_DNA"/>
</dbReference>
<dbReference type="SUPFAM" id="SSF46689">
    <property type="entry name" value="Homeodomain-like"/>
    <property type="match status" value="1"/>
</dbReference>
<dbReference type="PROSITE" id="PS50977">
    <property type="entry name" value="HTH_TETR_2"/>
    <property type="match status" value="1"/>
</dbReference>
<evidence type="ECO:0000313" key="8">
    <source>
        <dbReference type="Proteomes" id="UP001165378"/>
    </source>
</evidence>
<dbReference type="Gene3D" id="1.10.357.10">
    <property type="entry name" value="Tetracycline Repressor, domain 2"/>
    <property type="match status" value="1"/>
</dbReference>
<dbReference type="InterPro" id="IPR050109">
    <property type="entry name" value="HTH-type_TetR-like_transc_reg"/>
</dbReference>
<evidence type="ECO:0000256" key="3">
    <source>
        <dbReference type="ARBA" id="ARBA00023125"/>
    </source>
</evidence>
<dbReference type="Pfam" id="PF13977">
    <property type="entry name" value="TetR_C_6"/>
    <property type="match status" value="1"/>
</dbReference>
<evidence type="ECO:0000256" key="4">
    <source>
        <dbReference type="ARBA" id="ARBA00023163"/>
    </source>
</evidence>
<evidence type="ECO:0000256" key="2">
    <source>
        <dbReference type="ARBA" id="ARBA00023015"/>
    </source>
</evidence>
<keyword evidence="4" id="KW-0804">Transcription</keyword>
<dbReference type="InterPro" id="IPR036271">
    <property type="entry name" value="Tet_transcr_reg_TetR-rel_C_sf"/>
</dbReference>
<dbReference type="InterPro" id="IPR001647">
    <property type="entry name" value="HTH_TetR"/>
</dbReference>
<dbReference type="Proteomes" id="UP001165378">
    <property type="component" value="Unassembled WGS sequence"/>
</dbReference>
<dbReference type="Pfam" id="PF00440">
    <property type="entry name" value="TetR_N"/>
    <property type="match status" value="1"/>
</dbReference>
<gene>
    <name evidence="7" type="ORF">LZ495_07480</name>
</gene>
<reference evidence="7" key="1">
    <citation type="submission" date="2022-01" db="EMBL/GenBank/DDBJ databases">
        <title>Genome-Based Taxonomic Classification of the Phylum Actinobacteria.</title>
        <authorList>
            <person name="Gao Y."/>
        </authorList>
    </citation>
    <scope>NUCLEOTIDE SEQUENCE</scope>
    <source>
        <strain evidence="7">KLBMP 8922</strain>
    </source>
</reference>
<sequence length="204" mass="22133">MPKRVDHEERRRQIADALVRVAAAHGLHAAGMREVAAEAGVSVRLVQYYFESKDRLFFYAYERLGEQLGERIQARIRAAGSRPSVRDILEATLYEGLPTDRASRDLHLVYTAYATLALTDRTLAAQAFTDGPDALENHLVGRLRAAQDAGEVPAGLDPAAEIAGLLAISAGLGTSVLVGQRSAEAAGRVVTYHLDRIFGPKEGR</sequence>
<dbReference type="AlphaFoldDB" id="A0AA41U126"/>
<evidence type="ECO:0000256" key="1">
    <source>
        <dbReference type="ARBA" id="ARBA00022491"/>
    </source>
</evidence>
<keyword evidence="2" id="KW-0805">Transcription regulation</keyword>
<protein>
    <submittedName>
        <fullName evidence="7">TetR/AcrR family transcriptional regulator</fullName>
    </submittedName>
</protein>
<keyword evidence="1" id="KW-0678">Repressor</keyword>
<accession>A0AA41U126</accession>
<feature type="DNA-binding region" description="H-T-H motif" evidence="5">
    <location>
        <begin position="31"/>
        <end position="50"/>
    </location>
</feature>
<feature type="domain" description="HTH tetR-type" evidence="6">
    <location>
        <begin position="8"/>
        <end position="68"/>
    </location>
</feature>
<evidence type="ECO:0000313" key="7">
    <source>
        <dbReference type="EMBL" id="MCF2527057.1"/>
    </source>
</evidence>
<dbReference type="RefSeq" id="WP_235051207.1">
    <property type="nucleotide sequence ID" value="NZ_JAKFHA010000003.1"/>
</dbReference>
<keyword evidence="3 5" id="KW-0238">DNA-binding</keyword>
<keyword evidence="8" id="KW-1185">Reference proteome</keyword>
<dbReference type="GO" id="GO:0000976">
    <property type="term" value="F:transcription cis-regulatory region binding"/>
    <property type="evidence" value="ECO:0007669"/>
    <property type="project" value="TreeGrafter"/>
</dbReference>
<dbReference type="PANTHER" id="PTHR30055:SF234">
    <property type="entry name" value="HTH-TYPE TRANSCRIPTIONAL REGULATOR BETI"/>
    <property type="match status" value="1"/>
</dbReference>
<evidence type="ECO:0000256" key="5">
    <source>
        <dbReference type="PROSITE-ProRule" id="PRU00335"/>
    </source>
</evidence>
<comment type="caution">
    <text evidence="7">The sequence shown here is derived from an EMBL/GenBank/DDBJ whole genome shotgun (WGS) entry which is preliminary data.</text>
</comment>